<evidence type="ECO:0000313" key="1">
    <source>
        <dbReference type="EMBL" id="KAG6657411.1"/>
    </source>
</evidence>
<evidence type="ECO:0000313" key="2">
    <source>
        <dbReference type="Proteomes" id="UP000811609"/>
    </source>
</evidence>
<dbReference type="EMBL" id="CM031812">
    <property type="protein sequence ID" value="KAG6657411.1"/>
    <property type="molecule type" value="Genomic_DNA"/>
</dbReference>
<organism evidence="1 2">
    <name type="scientific">Carya illinoinensis</name>
    <name type="common">Pecan</name>
    <dbReference type="NCBI Taxonomy" id="32201"/>
    <lineage>
        <taxon>Eukaryota</taxon>
        <taxon>Viridiplantae</taxon>
        <taxon>Streptophyta</taxon>
        <taxon>Embryophyta</taxon>
        <taxon>Tracheophyta</taxon>
        <taxon>Spermatophyta</taxon>
        <taxon>Magnoliopsida</taxon>
        <taxon>eudicotyledons</taxon>
        <taxon>Gunneridae</taxon>
        <taxon>Pentapetalae</taxon>
        <taxon>rosids</taxon>
        <taxon>fabids</taxon>
        <taxon>Fagales</taxon>
        <taxon>Juglandaceae</taxon>
        <taxon>Carya</taxon>
    </lineage>
</organism>
<dbReference type="Proteomes" id="UP000811609">
    <property type="component" value="Chromosome 4"/>
</dbReference>
<accession>A0A8T1QTV2</accession>
<comment type="caution">
    <text evidence="1">The sequence shown here is derived from an EMBL/GenBank/DDBJ whole genome shotgun (WGS) entry which is preliminary data.</text>
</comment>
<keyword evidence="2" id="KW-1185">Reference proteome</keyword>
<protein>
    <submittedName>
        <fullName evidence="1">Uncharacterized protein</fullName>
    </submittedName>
</protein>
<proteinExistence type="predicted"/>
<gene>
    <name evidence="1" type="ORF">CIPAW_04G089100</name>
</gene>
<dbReference type="AlphaFoldDB" id="A0A8T1QTV2"/>
<sequence>MHLPAIDRANYTRGAVLFEQELKYVPIRTTKARLAHEDNRVRLTGEPTLVEPYKPVILARGMEAINNISSTGYETGSHFKINDGQNRSDGNSVECSQQYLERIFGIHY</sequence>
<reference evidence="1" key="1">
    <citation type="submission" date="2020-12" db="EMBL/GenBank/DDBJ databases">
        <title>WGS assembly of Carya illinoinensis cv. Pawnee.</title>
        <authorList>
            <person name="Platts A."/>
            <person name="Shu S."/>
            <person name="Wright S."/>
            <person name="Barry K."/>
            <person name="Edger P."/>
            <person name="Pires J.C."/>
            <person name="Schmutz J."/>
        </authorList>
    </citation>
    <scope>NUCLEOTIDE SEQUENCE</scope>
    <source>
        <tissue evidence="1">Leaf</tissue>
    </source>
</reference>
<name>A0A8T1QTV2_CARIL</name>